<reference evidence="1" key="1">
    <citation type="journal article" date="2012" name="Science">
        <title>Fermentation, hydrogen, and sulfur metabolism in multiple uncultivated bacterial phyla.</title>
        <authorList>
            <person name="Wrighton K.C."/>
            <person name="Thomas B.C."/>
            <person name="Sharon I."/>
            <person name="Miller C.S."/>
            <person name="Castelle C.J."/>
            <person name="VerBerkmoes N.C."/>
            <person name="Wilkins M.J."/>
            <person name="Hettich R.L."/>
            <person name="Lipton M.S."/>
            <person name="Williams K.H."/>
            <person name="Long P.E."/>
            <person name="Banfield J.F."/>
        </authorList>
    </citation>
    <scope>NUCLEOTIDE SEQUENCE [LARGE SCALE GENOMIC DNA]</scope>
</reference>
<dbReference type="AlphaFoldDB" id="K2GHH8"/>
<accession>K2GHH8</accession>
<organism evidence="1">
    <name type="scientific">uncultured bacterium</name>
    <name type="common">gcode 4</name>
    <dbReference type="NCBI Taxonomy" id="1234023"/>
    <lineage>
        <taxon>Bacteria</taxon>
        <taxon>environmental samples</taxon>
    </lineage>
</organism>
<name>K2GHH8_9BACT</name>
<evidence type="ECO:0000313" key="1">
    <source>
        <dbReference type="EMBL" id="EKE29914.1"/>
    </source>
</evidence>
<protein>
    <submittedName>
        <fullName evidence="1">Uncharacterized protein</fullName>
    </submittedName>
</protein>
<dbReference type="EMBL" id="AMFJ01000073">
    <property type="protein sequence ID" value="EKE29914.1"/>
    <property type="molecule type" value="Genomic_DNA"/>
</dbReference>
<gene>
    <name evidence="1" type="ORF">ACD_2C00073G0002</name>
</gene>
<proteinExistence type="predicted"/>
<comment type="caution">
    <text evidence="1">The sequence shown here is derived from an EMBL/GenBank/DDBJ whole genome shotgun (WGS) entry which is preliminary data.</text>
</comment>
<sequence length="920" mass="110314">MAETLNTNTDNLTIQDQSILELEKLLSSTQITIEEGVGIQKKHSHEKQNHLEYSRQQIDPRLSEKQLNDFKSWNLDISHFSASSLKILIANNFKWKDKDLLNTIKKWSLDSKIWSHLLDIGDKTNDPLLKKLSAKYISLQIQIKARKITISWKEYFAVAKKHYFWNEKRLFETKLWSDFISYSDKVLKAKIIEEFKQIEAKIQKELKQLEQSSKWEIWLLRQKHFKNTMVIHEPTADIMKIQRRTLKQKYDIEKTFAKEYIKTTILLSDDPKTLKIEKQAYWNIDFRNWNWSKSNPNADDMLRDSFSEQFQDNIGKMWGDFQKDPLVWIFDVAKIIWAWAVAWATTVLTWWNPIAWWVAFTASDNAIWYVWHWVIWANRWEGFIESWNKAIWLYELDENGEIIRKNWEPAFKKWGIIAVEKFWEVAMWIILMWPISKIWWSVAEGFARRWYNSVISWSIGLWTEALTFNSLNVPFNSAMSWVSTVVDTWSQEKWNQAFESSIRQSISPINFLSSYIHNVAFIGALRAWNKLGWERIWKKMQSMAIESRYNLLTKNYKSSLQDLNIEMNALWFWVVKDWTWYKLVNWEWKTLDKIPESLEKKNWELLKLQHEISKISWEDKQASEDIYVRSENESKRIESELKTGKYPLNTEILEEWKRILKSINTESLNISELSELKMVLFWLMPSIWATHYPKVVKLIAKNKDIFWDRLIIINNWHGNEIINIKAAQKVISENPYVFPNEAVLDTKNWIMNNSRDIFPKWLDDLIGNKRYWLLSWFPKDSVDKYVEWHTLRKKYTKEFDYISDNIINKHLTIENKRIEIKALLEWKYSYIEDRFKQLLLEYDLEVLGAVIFGEADALYMKNMKMFERNLISDIYQSNNNLFLSNLIEKYQQNKPRVFTNEWGGANIDLLNFGAGRLIAE</sequence>